<feature type="domain" description="Transposase Tc1-like" evidence="1">
    <location>
        <begin position="96"/>
        <end position="149"/>
    </location>
</feature>
<dbReference type="Pfam" id="PF01498">
    <property type="entry name" value="HTH_Tnp_Tc3_2"/>
    <property type="match status" value="1"/>
</dbReference>
<dbReference type="Proteomes" id="UP000887159">
    <property type="component" value="Unassembled WGS sequence"/>
</dbReference>
<dbReference type="GO" id="GO:0003677">
    <property type="term" value="F:DNA binding"/>
    <property type="evidence" value="ECO:0007669"/>
    <property type="project" value="InterPro"/>
</dbReference>
<name>A0A8X7BFT3_TRICX</name>
<dbReference type="GO" id="GO:0006313">
    <property type="term" value="P:DNA transposition"/>
    <property type="evidence" value="ECO:0007669"/>
    <property type="project" value="InterPro"/>
</dbReference>
<dbReference type="InterPro" id="IPR002492">
    <property type="entry name" value="Transposase_Tc1-like"/>
</dbReference>
<organism evidence="2 3">
    <name type="scientific">Trichonephila clavipes</name>
    <name type="common">Golden silk orbweaver</name>
    <name type="synonym">Nephila clavipes</name>
    <dbReference type="NCBI Taxonomy" id="2585209"/>
    <lineage>
        <taxon>Eukaryota</taxon>
        <taxon>Metazoa</taxon>
        <taxon>Ecdysozoa</taxon>
        <taxon>Arthropoda</taxon>
        <taxon>Chelicerata</taxon>
        <taxon>Arachnida</taxon>
        <taxon>Araneae</taxon>
        <taxon>Araneomorphae</taxon>
        <taxon>Entelegynae</taxon>
        <taxon>Araneoidea</taxon>
        <taxon>Nephilidae</taxon>
        <taxon>Trichonephila</taxon>
    </lineage>
</organism>
<dbReference type="GO" id="GO:0015074">
    <property type="term" value="P:DNA integration"/>
    <property type="evidence" value="ECO:0007669"/>
    <property type="project" value="InterPro"/>
</dbReference>
<evidence type="ECO:0000259" key="1">
    <source>
        <dbReference type="Pfam" id="PF01498"/>
    </source>
</evidence>
<sequence length="157" mass="18344">MVDTRVSLKVPWVFRRDYPGSTYKFFCPGVDISRCKDHGVFRIHRIAGSRLRKVIRYFVPGQARVRLTDVDDRIHLSAQLHVRTGKLAAWQCSITSRTVTQLIDSVTHHSVSARTIRRLLQQSGLSARRPLLDLPLTQNDKRLRCQWHDERRMWVAE</sequence>
<keyword evidence="3" id="KW-1185">Reference proteome</keyword>
<gene>
    <name evidence="2" type="primary">X975_19738</name>
    <name evidence="2" type="ORF">TNCV_4721121</name>
</gene>
<dbReference type="AlphaFoldDB" id="A0A8X7BFT3"/>
<evidence type="ECO:0000313" key="3">
    <source>
        <dbReference type="Proteomes" id="UP000887159"/>
    </source>
</evidence>
<comment type="caution">
    <text evidence="2">The sequence shown here is derived from an EMBL/GenBank/DDBJ whole genome shotgun (WGS) entry which is preliminary data.</text>
</comment>
<reference evidence="2" key="1">
    <citation type="submission" date="2020-08" db="EMBL/GenBank/DDBJ databases">
        <title>Multicomponent nature underlies the extraordinary mechanical properties of spider dragline silk.</title>
        <authorList>
            <person name="Kono N."/>
            <person name="Nakamura H."/>
            <person name="Mori M."/>
            <person name="Yoshida Y."/>
            <person name="Ohtoshi R."/>
            <person name="Malay A.D."/>
            <person name="Moran D.A.P."/>
            <person name="Tomita M."/>
            <person name="Numata K."/>
            <person name="Arakawa K."/>
        </authorList>
    </citation>
    <scope>NUCLEOTIDE SEQUENCE</scope>
</reference>
<proteinExistence type="predicted"/>
<accession>A0A8X7BFT3</accession>
<dbReference type="EMBL" id="BMAU01021387">
    <property type="protein sequence ID" value="GFY28984.1"/>
    <property type="molecule type" value="Genomic_DNA"/>
</dbReference>
<evidence type="ECO:0000313" key="2">
    <source>
        <dbReference type="EMBL" id="GFY28984.1"/>
    </source>
</evidence>
<protein>
    <submittedName>
        <fullName evidence="2">Transposable element Tcb1 transposase</fullName>
    </submittedName>
</protein>